<comment type="caution">
    <text evidence="4">The sequence shown here is derived from an EMBL/GenBank/DDBJ whole genome shotgun (WGS) entry which is preliminary data.</text>
</comment>
<keyword evidence="2" id="KW-0732">Signal</keyword>
<feature type="compositionally biased region" description="Pro residues" evidence="1">
    <location>
        <begin position="246"/>
        <end position="260"/>
    </location>
</feature>
<proteinExistence type="predicted"/>
<sequence length="260" mass="27688">MKKTIMLLAALLLAGGSSHAQLLRLGLKAGGNVSNVVGYDAENSGWLIGAHGGVLAQLRPAGLPQWGLQAEALYTMKGDNSATYGPSVMARLDYLDFPVLLQYHWDNIFFEAGPQASYLLSVASVNPLVVLPGTVTFRRWAYGFAAGLGYQDPSGVQIGWRYNADLTNIRKAIQYADDNVQQVRLRNSVMEFYLGYNVGAGQLGGALLGAGKGIGRGTKFLFFTGPKRLLFGKKQRPAPTEAPAATPAPAPAPAPVTPKP</sequence>
<feature type="signal peptide" evidence="2">
    <location>
        <begin position="1"/>
        <end position="20"/>
    </location>
</feature>
<evidence type="ECO:0000313" key="4">
    <source>
        <dbReference type="EMBL" id="MCB2378901.1"/>
    </source>
</evidence>
<organism evidence="4 5">
    <name type="scientific">Hymenobacter nitidus</name>
    <dbReference type="NCBI Taxonomy" id="2880929"/>
    <lineage>
        <taxon>Bacteria</taxon>
        <taxon>Pseudomonadati</taxon>
        <taxon>Bacteroidota</taxon>
        <taxon>Cytophagia</taxon>
        <taxon>Cytophagales</taxon>
        <taxon>Hymenobacteraceae</taxon>
        <taxon>Hymenobacter</taxon>
    </lineage>
</organism>
<dbReference type="Pfam" id="PF13568">
    <property type="entry name" value="OMP_b-brl_2"/>
    <property type="match status" value="1"/>
</dbReference>
<dbReference type="Proteomes" id="UP001165297">
    <property type="component" value="Unassembled WGS sequence"/>
</dbReference>
<dbReference type="InterPro" id="IPR025665">
    <property type="entry name" value="Beta-barrel_OMP_2"/>
</dbReference>
<feature type="region of interest" description="Disordered" evidence="1">
    <location>
        <begin position="233"/>
        <end position="260"/>
    </location>
</feature>
<feature type="chain" id="PRO_5046465936" evidence="2">
    <location>
        <begin position="21"/>
        <end position="260"/>
    </location>
</feature>
<feature type="domain" description="Outer membrane protein beta-barrel" evidence="3">
    <location>
        <begin position="20"/>
        <end position="162"/>
    </location>
</feature>
<name>A0ABS8AF64_9BACT</name>
<accession>A0ABS8AF64</accession>
<keyword evidence="5" id="KW-1185">Reference proteome</keyword>
<evidence type="ECO:0000256" key="2">
    <source>
        <dbReference type="SAM" id="SignalP"/>
    </source>
</evidence>
<dbReference type="RefSeq" id="WP_226187143.1">
    <property type="nucleotide sequence ID" value="NZ_JAJADQ010000007.1"/>
</dbReference>
<evidence type="ECO:0000259" key="3">
    <source>
        <dbReference type="Pfam" id="PF13568"/>
    </source>
</evidence>
<gene>
    <name evidence="4" type="ORF">LGH70_14965</name>
</gene>
<protein>
    <submittedName>
        <fullName evidence="4">PorT family protein</fullName>
    </submittedName>
</protein>
<reference evidence="4" key="1">
    <citation type="submission" date="2021-10" db="EMBL/GenBank/DDBJ databases">
        <authorList>
            <person name="Dean J.D."/>
            <person name="Kim M.K."/>
            <person name="Newey C.N."/>
            <person name="Stoker T.S."/>
            <person name="Thompson D.W."/>
            <person name="Grose J.H."/>
        </authorList>
    </citation>
    <scope>NUCLEOTIDE SEQUENCE</scope>
    <source>
        <strain evidence="4">BT635</strain>
    </source>
</reference>
<evidence type="ECO:0000256" key="1">
    <source>
        <dbReference type="SAM" id="MobiDB-lite"/>
    </source>
</evidence>
<dbReference type="EMBL" id="JAJADQ010000007">
    <property type="protein sequence ID" value="MCB2378901.1"/>
    <property type="molecule type" value="Genomic_DNA"/>
</dbReference>
<evidence type="ECO:0000313" key="5">
    <source>
        <dbReference type="Proteomes" id="UP001165297"/>
    </source>
</evidence>